<dbReference type="InterPro" id="IPR017853">
    <property type="entry name" value="GH"/>
</dbReference>
<proteinExistence type="inferred from homology"/>
<evidence type="ECO:0000256" key="6">
    <source>
        <dbReference type="RuleBase" id="RU361153"/>
    </source>
</evidence>
<keyword evidence="7" id="KW-1133">Transmembrane helix</keyword>
<dbReference type="PANTHER" id="PTHR31297:SF17">
    <property type="entry name" value="ENDOGLUCANASE"/>
    <property type="match status" value="1"/>
</dbReference>
<accession>V6J7F6</accession>
<evidence type="ECO:0000256" key="1">
    <source>
        <dbReference type="ARBA" id="ARBA00022729"/>
    </source>
</evidence>
<dbReference type="InterPro" id="IPR050386">
    <property type="entry name" value="Glycosyl_hydrolase_5"/>
</dbReference>
<keyword evidence="3" id="KW-0136">Cellulose degradation</keyword>
<keyword evidence="4 6" id="KW-0326">Glycosidase</keyword>
<protein>
    <submittedName>
        <fullName evidence="9">Endoglucanase</fullName>
    </submittedName>
</protein>
<feature type="domain" description="Glycoside hydrolase family 5" evidence="8">
    <location>
        <begin position="38"/>
        <end position="314"/>
    </location>
</feature>
<evidence type="ECO:0000256" key="2">
    <source>
        <dbReference type="ARBA" id="ARBA00022801"/>
    </source>
</evidence>
<dbReference type="RefSeq" id="WP_023509530.1">
    <property type="nucleotide sequence ID" value="NZ_AWTC01000004.1"/>
</dbReference>
<gene>
    <name evidence="9" type="ORF">P343_06195</name>
</gene>
<dbReference type="GO" id="GO:0008422">
    <property type="term" value="F:beta-glucosidase activity"/>
    <property type="evidence" value="ECO:0007669"/>
    <property type="project" value="TreeGrafter"/>
</dbReference>
<keyword evidence="7" id="KW-0472">Membrane</keyword>
<dbReference type="SUPFAM" id="SSF51445">
    <property type="entry name" value="(Trans)glycosidases"/>
    <property type="match status" value="1"/>
</dbReference>
<dbReference type="Pfam" id="PF00150">
    <property type="entry name" value="Cellulase"/>
    <property type="match status" value="1"/>
</dbReference>
<evidence type="ECO:0000256" key="7">
    <source>
        <dbReference type="SAM" id="Phobius"/>
    </source>
</evidence>
<dbReference type="PANTHER" id="PTHR31297">
    <property type="entry name" value="GLUCAN ENDO-1,6-BETA-GLUCOSIDASE B"/>
    <property type="match status" value="1"/>
</dbReference>
<keyword evidence="7" id="KW-0812">Transmembrane</keyword>
<evidence type="ECO:0000256" key="5">
    <source>
        <dbReference type="ARBA" id="ARBA00023326"/>
    </source>
</evidence>
<dbReference type="InterPro" id="IPR018087">
    <property type="entry name" value="Glyco_hydro_5_CS"/>
</dbReference>
<dbReference type="GO" id="GO:0030245">
    <property type="term" value="P:cellulose catabolic process"/>
    <property type="evidence" value="ECO:0007669"/>
    <property type="project" value="UniProtKB-KW"/>
</dbReference>
<dbReference type="eggNOG" id="COG2730">
    <property type="taxonomic scope" value="Bacteria"/>
</dbReference>
<dbReference type="PATRIC" id="fig|1395513.3.peg.1267"/>
<dbReference type="OrthoDB" id="9800955at2"/>
<dbReference type="GO" id="GO:0005576">
    <property type="term" value="C:extracellular region"/>
    <property type="evidence" value="ECO:0007669"/>
    <property type="project" value="TreeGrafter"/>
</dbReference>
<dbReference type="Gene3D" id="3.20.20.80">
    <property type="entry name" value="Glycosidases"/>
    <property type="match status" value="1"/>
</dbReference>
<sequence>MKGKKKLILFSLMLMLIILFSSLVPYFHYKYSEKKQMVQFRSMNIGNALDAPRYTPWDVQMKSGYFKAIKKAGFNSVRLPVRFSDYAKDNPNYELDPSFMKRLDGYLHVALKQHLYVILDFHHFEEIMQNPEQYHTCFLSVWKQLSERYKNYSSHLMFEVLNEPRDNLNGNLWNQYLAEAIHIIRKTNPTRKVIVGPDNYYSLYRLDALRIPKDRNLIVSFHYYEPNKFTFQANPYLGFSQYHDIEWKGTKQEVNYIHDRFARVKKWADQHDVQVYLGEFGANKQAPYESRLHWTEEVRQQAEEFGFSWGYWELASSFGVYDAHTGKWDKNMLKTLLPDKYK</sequence>
<keyword evidence="10" id="KW-1185">Reference proteome</keyword>
<evidence type="ECO:0000256" key="4">
    <source>
        <dbReference type="ARBA" id="ARBA00023295"/>
    </source>
</evidence>
<dbReference type="EMBL" id="AWTC01000004">
    <property type="protein sequence ID" value="EST12699.1"/>
    <property type="molecule type" value="Genomic_DNA"/>
</dbReference>
<evidence type="ECO:0000259" key="8">
    <source>
        <dbReference type="Pfam" id="PF00150"/>
    </source>
</evidence>
<keyword evidence="1" id="KW-0732">Signal</keyword>
<name>V6J7F6_9BACL</name>
<keyword evidence="5" id="KW-0624">Polysaccharide degradation</keyword>
<dbReference type="AlphaFoldDB" id="V6J7F6"/>
<evidence type="ECO:0000313" key="10">
    <source>
        <dbReference type="Proteomes" id="UP000018296"/>
    </source>
</evidence>
<feature type="transmembrane region" description="Helical" evidence="7">
    <location>
        <begin position="7"/>
        <end position="29"/>
    </location>
</feature>
<comment type="caution">
    <text evidence="9">The sequence shown here is derived from an EMBL/GenBank/DDBJ whole genome shotgun (WGS) entry which is preliminary data.</text>
</comment>
<evidence type="ECO:0000256" key="3">
    <source>
        <dbReference type="ARBA" id="ARBA00023001"/>
    </source>
</evidence>
<dbReference type="InterPro" id="IPR001547">
    <property type="entry name" value="Glyco_hydro_5"/>
</dbReference>
<evidence type="ECO:0000313" key="9">
    <source>
        <dbReference type="EMBL" id="EST12699.1"/>
    </source>
</evidence>
<organism evidence="9 10">
    <name type="scientific">Sporolactobacillus laevolacticus DSM 442</name>
    <dbReference type="NCBI Taxonomy" id="1395513"/>
    <lineage>
        <taxon>Bacteria</taxon>
        <taxon>Bacillati</taxon>
        <taxon>Bacillota</taxon>
        <taxon>Bacilli</taxon>
        <taxon>Bacillales</taxon>
        <taxon>Sporolactobacillaceae</taxon>
        <taxon>Sporolactobacillus</taxon>
    </lineage>
</organism>
<reference evidence="9 10" key="1">
    <citation type="journal article" date="2013" name="Genome Announc.">
        <title>Genome Sequence of Sporolactobacillus laevolacticus DSM442, an Efficient Polymer-Grade D-Lactate Producer from Agricultural Waste Cottonseed as a Nitrogen Source.</title>
        <authorList>
            <person name="Wang H."/>
            <person name="Wang L."/>
            <person name="Ju J."/>
            <person name="Yu B."/>
            <person name="Ma Y."/>
        </authorList>
    </citation>
    <scope>NUCLEOTIDE SEQUENCE [LARGE SCALE GENOMIC DNA]</scope>
    <source>
        <strain evidence="9 10">DSM 442</strain>
    </source>
</reference>
<dbReference type="GO" id="GO:0009986">
    <property type="term" value="C:cell surface"/>
    <property type="evidence" value="ECO:0007669"/>
    <property type="project" value="TreeGrafter"/>
</dbReference>
<keyword evidence="2 6" id="KW-0378">Hydrolase</keyword>
<dbReference type="Proteomes" id="UP000018296">
    <property type="component" value="Unassembled WGS sequence"/>
</dbReference>
<dbReference type="STRING" id="1395513.P343_06195"/>
<comment type="similarity">
    <text evidence="6">Belongs to the glycosyl hydrolase 5 (cellulase A) family.</text>
</comment>
<dbReference type="PROSITE" id="PS00659">
    <property type="entry name" value="GLYCOSYL_HYDROL_F5"/>
    <property type="match status" value="1"/>
</dbReference>
<keyword evidence="5" id="KW-0119">Carbohydrate metabolism</keyword>